<dbReference type="PANTHER" id="PTHR45772">
    <property type="entry name" value="CONSERVED COMPONENT OF ABC TRANSPORTER FOR NATURAL AMINO ACIDS-RELATED"/>
    <property type="match status" value="1"/>
</dbReference>
<dbReference type="PROSITE" id="PS50893">
    <property type="entry name" value="ABC_TRANSPORTER_2"/>
    <property type="match status" value="1"/>
</dbReference>
<protein>
    <submittedName>
        <fullName evidence="6">Branched-chain amino acid transport system ATP-binding protein</fullName>
    </submittedName>
</protein>
<organism evidence="6 7">
    <name type="scientific">Nocardioides massiliensis</name>
    <dbReference type="NCBI Taxonomy" id="1325935"/>
    <lineage>
        <taxon>Bacteria</taxon>
        <taxon>Bacillati</taxon>
        <taxon>Actinomycetota</taxon>
        <taxon>Actinomycetes</taxon>
        <taxon>Propionibacteriales</taxon>
        <taxon>Nocardioidaceae</taxon>
        <taxon>Nocardioides</taxon>
    </lineage>
</organism>
<dbReference type="SUPFAM" id="SSF52540">
    <property type="entry name" value="P-loop containing nucleoside triphosphate hydrolases"/>
    <property type="match status" value="1"/>
</dbReference>
<dbReference type="RefSeq" id="WP_181641647.1">
    <property type="nucleotide sequence ID" value="NZ_CCXJ01000138.1"/>
</dbReference>
<dbReference type="InterPro" id="IPR027417">
    <property type="entry name" value="P-loop_NTPase"/>
</dbReference>
<keyword evidence="1" id="KW-0813">Transport</keyword>
<evidence type="ECO:0000259" key="5">
    <source>
        <dbReference type="PROSITE" id="PS50893"/>
    </source>
</evidence>
<proteinExistence type="predicted"/>
<evidence type="ECO:0000313" key="6">
    <source>
        <dbReference type="EMBL" id="MDP9820631.1"/>
    </source>
</evidence>
<dbReference type="SMART" id="SM00382">
    <property type="entry name" value="AAA"/>
    <property type="match status" value="1"/>
</dbReference>
<name>A0ABT9NJP4_9ACTN</name>
<sequence length="287" mass="30722">MALLEVDDVVVQFGGVTAVDHAVFAVEPGQITGLIGPNGAGKTTCFNVITGLQKPTKGHVRFDGKDITSLSVHRRSRRGMARTFQRLEAFGSLTVRENVKVALDIHRGLRGLVRRSSTDIDALLERVGVAAYAEERADSIPTGAARLLELARCLAGEPKLLLLDEPSSGLDESETDAFGALLKDLTREGKAVLMVEHDMDLVMGVCDDIHVLDFGKVIASGKPAEIRTNAAVQKAYLGYSDEDERPSEQTRTDLAPVGAGAAYADPYDEGATTVIPAVTAPIDQENR</sequence>
<evidence type="ECO:0000256" key="2">
    <source>
        <dbReference type="ARBA" id="ARBA00022741"/>
    </source>
</evidence>
<dbReference type="Pfam" id="PF00005">
    <property type="entry name" value="ABC_tran"/>
    <property type="match status" value="1"/>
</dbReference>
<dbReference type="EMBL" id="JAUSQM010000001">
    <property type="protein sequence ID" value="MDP9820631.1"/>
    <property type="molecule type" value="Genomic_DNA"/>
</dbReference>
<dbReference type="InterPro" id="IPR003439">
    <property type="entry name" value="ABC_transporter-like_ATP-bd"/>
</dbReference>
<evidence type="ECO:0000256" key="4">
    <source>
        <dbReference type="SAM" id="MobiDB-lite"/>
    </source>
</evidence>
<feature type="domain" description="ABC transporter" evidence="5">
    <location>
        <begin position="4"/>
        <end position="239"/>
    </location>
</feature>
<evidence type="ECO:0000256" key="3">
    <source>
        <dbReference type="ARBA" id="ARBA00022840"/>
    </source>
</evidence>
<gene>
    <name evidence="6" type="ORF">J2S59_000440</name>
</gene>
<dbReference type="GO" id="GO:0005524">
    <property type="term" value="F:ATP binding"/>
    <property type="evidence" value="ECO:0007669"/>
    <property type="project" value="UniProtKB-KW"/>
</dbReference>
<keyword evidence="3 6" id="KW-0067">ATP-binding</keyword>
<evidence type="ECO:0000313" key="7">
    <source>
        <dbReference type="Proteomes" id="UP001240447"/>
    </source>
</evidence>
<keyword evidence="7" id="KW-1185">Reference proteome</keyword>
<dbReference type="CDD" id="cd03219">
    <property type="entry name" value="ABC_Mj1267_LivG_branched"/>
    <property type="match status" value="1"/>
</dbReference>
<comment type="caution">
    <text evidence="6">The sequence shown here is derived from an EMBL/GenBank/DDBJ whole genome shotgun (WGS) entry which is preliminary data.</text>
</comment>
<reference evidence="6 7" key="1">
    <citation type="submission" date="2023-07" db="EMBL/GenBank/DDBJ databases">
        <title>Sequencing the genomes of 1000 actinobacteria strains.</title>
        <authorList>
            <person name="Klenk H.-P."/>
        </authorList>
    </citation>
    <scope>NUCLEOTIDE SEQUENCE [LARGE SCALE GENOMIC DNA]</scope>
    <source>
        <strain evidence="6 7">GD13</strain>
    </source>
</reference>
<dbReference type="InterPro" id="IPR032823">
    <property type="entry name" value="BCA_ABC_TP_C"/>
</dbReference>
<dbReference type="InterPro" id="IPR051120">
    <property type="entry name" value="ABC_AA/LPS_Transport"/>
</dbReference>
<dbReference type="Gene3D" id="3.40.50.300">
    <property type="entry name" value="P-loop containing nucleotide triphosphate hydrolases"/>
    <property type="match status" value="1"/>
</dbReference>
<evidence type="ECO:0000256" key="1">
    <source>
        <dbReference type="ARBA" id="ARBA00022448"/>
    </source>
</evidence>
<keyword evidence="2" id="KW-0547">Nucleotide-binding</keyword>
<feature type="region of interest" description="Disordered" evidence="4">
    <location>
        <begin position="240"/>
        <end position="265"/>
    </location>
</feature>
<accession>A0ABT9NJP4</accession>
<dbReference type="Pfam" id="PF12399">
    <property type="entry name" value="BCA_ABC_TP_C"/>
    <property type="match status" value="1"/>
</dbReference>
<dbReference type="Proteomes" id="UP001240447">
    <property type="component" value="Unassembled WGS sequence"/>
</dbReference>
<dbReference type="InterPro" id="IPR003593">
    <property type="entry name" value="AAA+_ATPase"/>
</dbReference>